<evidence type="ECO:0000256" key="1">
    <source>
        <dbReference type="SAM" id="SignalP"/>
    </source>
</evidence>
<sequence>MKNSRLISGFILLSALLTLSTLSIGCKKDDNGDGANGSGYLRAKIDGKTVEFKFFSSSQNNERSLAVKGNTGDINRGEDNTHLQLSILDNETIKVDTYELESTPTMVITYGTVTHKSDGTSVQANYSATTGSSLSGDAFEVKIKSISKARVEGSFAGIVVATGKKNIVISEGEFAVDITNK</sequence>
<protein>
    <submittedName>
        <fullName evidence="2">Uncharacterized protein</fullName>
    </submittedName>
</protein>
<organism evidence="2 3">
    <name type="scientific">Sphingobacterium ginsenosidimutans</name>
    <dbReference type="NCBI Taxonomy" id="687845"/>
    <lineage>
        <taxon>Bacteria</taxon>
        <taxon>Pseudomonadati</taxon>
        <taxon>Bacteroidota</taxon>
        <taxon>Sphingobacteriia</taxon>
        <taxon>Sphingobacteriales</taxon>
        <taxon>Sphingobacteriaceae</taxon>
        <taxon>Sphingobacterium</taxon>
    </lineage>
</organism>
<reference evidence="3" key="1">
    <citation type="journal article" date="2019" name="Int. J. Syst. Evol. Microbiol.">
        <title>The Global Catalogue of Microorganisms (GCM) 10K type strain sequencing project: providing services to taxonomists for standard genome sequencing and annotation.</title>
        <authorList>
            <consortium name="The Broad Institute Genomics Platform"/>
            <consortium name="The Broad Institute Genome Sequencing Center for Infectious Disease"/>
            <person name="Wu L."/>
            <person name="Ma J."/>
        </authorList>
    </citation>
    <scope>NUCLEOTIDE SEQUENCE [LARGE SCALE GENOMIC DNA]</scope>
    <source>
        <strain evidence="3">JCM 16722</strain>
    </source>
</reference>
<dbReference type="Proteomes" id="UP001500167">
    <property type="component" value="Unassembled WGS sequence"/>
</dbReference>
<accession>A0ABP7ZSF3</accession>
<feature type="signal peptide" evidence="1">
    <location>
        <begin position="1"/>
        <end position="23"/>
    </location>
</feature>
<proteinExistence type="predicted"/>
<dbReference type="PROSITE" id="PS51257">
    <property type="entry name" value="PROKAR_LIPOPROTEIN"/>
    <property type="match status" value="1"/>
</dbReference>
<gene>
    <name evidence="2" type="ORF">GCM10022218_05870</name>
</gene>
<dbReference type="EMBL" id="BAAAZK010000002">
    <property type="protein sequence ID" value="GAA4169287.1"/>
    <property type="molecule type" value="Genomic_DNA"/>
</dbReference>
<keyword evidence="3" id="KW-1185">Reference proteome</keyword>
<keyword evidence="1" id="KW-0732">Signal</keyword>
<evidence type="ECO:0000313" key="3">
    <source>
        <dbReference type="Proteomes" id="UP001500167"/>
    </source>
</evidence>
<feature type="chain" id="PRO_5045635177" evidence="1">
    <location>
        <begin position="24"/>
        <end position="181"/>
    </location>
</feature>
<name>A0ABP7ZSF3_9SPHI</name>
<comment type="caution">
    <text evidence="2">The sequence shown here is derived from an EMBL/GenBank/DDBJ whole genome shotgun (WGS) entry which is preliminary data.</text>
</comment>
<dbReference type="RefSeq" id="WP_346084199.1">
    <property type="nucleotide sequence ID" value="NZ_BAAAZK010000002.1"/>
</dbReference>
<evidence type="ECO:0000313" key="2">
    <source>
        <dbReference type="EMBL" id="GAA4169287.1"/>
    </source>
</evidence>